<organism evidence="1 4">
    <name type="scientific">Myxococcus virescens</name>
    <dbReference type="NCBI Taxonomy" id="83456"/>
    <lineage>
        <taxon>Bacteria</taxon>
        <taxon>Pseudomonadati</taxon>
        <taxon>Myxococcota</taxon>
        <taxon>Myxococcia</taxon>
        <taxon>Myxococcales</taxon>
        <taxon>Cystobacterineae</taxon>
        <taxon>Myxococcaceae</taxon>
        <taxon>Myxococcus</taxon>
    </lineage>
</organism>
<dbReference type="Proteomes" id="UP000321224">
    <property type="component" value="Unassembled WGS sequence"/>
</dbReference>
<dbReference type="EMBL" id="BJVY01000034">
    <property type="protein sequence ID" value="GEL73390.1"/>
    <property type="molecule type" value="Genomic_DNA"/>
</dbReference>
<proteinExistence type="predicted"/>
<protein>
    <recommendedName>
        <fullName evidence="5">HTH luxR-type domain-containing protein</fullName>
    </recommendedName>
</protein>
<reference evidence="2 3" key="1">
    <citation type="submission" date="2016-10" db="EMBL/GenBank/DDBJ databases">
        <authorList>
            <person name="Varghese N."/>
            <person name="Submissions S."/>
        </authorList>
    </citation>
    <scope>NUCLEOTIDE SEQUENCE [LARGE SCALE GENOMIC DNA]</scope>
    <source>
        <strain evidence="2 3">DSM 2260</strain>
    </source>
</reference>
<evidence type="ECO:0000313" key="4">
    <source>
        <dbReference type="Proteomes" id="UP000321224"/>
    </source>
</evidence>
<evidence type="ECO:0000313" key="1">
    <source>
        <dbReference type="EMBL" id="GEL73390.1"/>
    </source>
</evidence>
<sequence>MCHRPPRLPTLLGRCASQGLAANVKSLSSPHEIGASSLSLEAHRARVIKMLDVDSVAELVRFADRWVQGLSPR</sequence>
<keyword evidence="3" id="KW-1185">Reference proteome</keyword>
<evidence type="ECO:0000313" key="3">
    <source>
        <dbReference type="Proteomes" id="UP000198717"/>
    </source>
</evidence>
<comment type="caution">
    <text evidence="1">The sequence shown here is derived from an EMBL/GenBank/DDBJ whole genome shotgun (WGS) entry which is preliminary data.</text>
</comment>
<evidence type="ECO:0000313" key="2">
    <source>
        <dbReference type="EMBL" id="SDE88591.1"/>
    </source>
</evidence>
<dbReference type="Proteomes" id="UP000198717">
    <property type="component" value="Unassembled WGS sequence"/>
</dbReference>
<reference evidence="1 4" key="2">
    <citation type="submission" date="2019-07" db="EMBL/GenBank/DDBJ databases">
        <title>Whole genome shotgun sequence of Myxococcus virescens NBRC 100334.</title>
        <authorList>
            <person name="Hosoyama A."/>
            <person name="Uohara A."/>
            <person name="Ohji S."/>
            <person name="Ichikawa N."/>
        </authorList>
    </citation>
    <scope>NUCLEOTIDE SEQUENCE [LARGE SCALE GENOMIC DNA]</scope>
    <source>
        <strain evidence="1 4">NBRC 100334</strain>
    </source>
</reference>
<dbReference type="EMBL" id="FNAJ01000014">
    <property type="protein sequence ID" value="SDE88591.1"/>
    <property type="molecule type" value="Genomic_DNA"/>
</dbReference>
<evidence type="ECO:0008006" key="5">
    <source>
        <dbReference type="Google" id="ProtNLM"/>
    </source>
</evidence>
<accession>A0A511HIJ1</accession>
<name>A0A511HIJ1_9BACT</name>
<gene>
    <name evidence="1" type="ORF">MVI01_51740</name>
    <name evidence="2" type="ORF">SAMN04488504_11434</name>
</gene>
<dbReference type="AlphaFoldDB" id="A0A511HIJ1"/>